<proteinExistence type="predicted"/>
<dbReference type="SMART" id="SM00091">
    <property type="entry name" value="PAS"/>
    <property type="match status" value="1"/>
</dbReference>
<dbReference type="CDD" id="cd01948">
    <property type="entry name" value="EAL"/>
    <property type="match status" value="1"/>
</dbReference>
<dbReference type="AlphaFoldDB" id="A0A432YWZ8"/>
<dbReference type="InterPro" id="IPR029787">
    <property type="entry name" value="Nucleotide_cyclase"/>
</dbReference>
<dbReference type="PROSITE" id="PS50883">
    <property type="entry name" value="EAL"/>
    <property type="match status" value="1"/>
</dbReference>
<dbReference type="SUPFAM" id="SSF141868">
    <property type="entry name" value="EAL domain-like"/>
    <property type="match status" value="1"/>
</dbReference>
<reference evidence="4 5" key="1">
    <citation type="journal article" date="2011" name="Front. Microbiol.">
        <title>Genomic signatures of strain selection and enhancement in Bacillus atrophaeus var. globigii, a historical biowarfare simulant.</title>
        <authorList>
            <person name="Gibbons H.S."/>
            <person name="Broomall S.M."/>
            <person name="McNew L.A."/>
            <person name="Daligault H."/>
            <person name="Chapman C."/>
            <person name="Bruce D."/>
            <person name="Karavis M."/>
            <person name="Krepps M."/>
            <person name="McGregor P.A."/>
            <person name="Hong C."/>
            <person name="Park K.H."/>
            <person name="Akmal A."/>
            <person name="Feldman A."/>
            <person name="Lin J.S."/>
            <person name="Chang W.E."/>
            <person name="Higgs B.W."/>
            <person name="Demirev P."/>
            <person name="Lindquist J."/>
            <person name="Liem A."/>
            <person name="Fochler E."/>
            <person name="Read T.D."/>
            <person name="Tapia R."/>
            <person name="Johnson S."/>
            <person name="Bishop-Lilly K.A."/>
            <person name="Detter C."/>
            <person name="Han C."/>
            <person name="Sozhamannan S."/>
            <person name="Rosenzweig C.N."/>
            <person name="Skowronski E.W."/>
        </authorList>
    </citation>
    <scope>NUCLEOTIDE SEQUENCE [LARGE SCALE GENOMIC DNA]</scope>
    <source>
        <strain evidence="4 5">TPS4-2</strain>
    </source>
</reference>
<dbReference type="GO" id="GO:0006355">
    <property type="term" value="P:regulation of DNA-templated transcription"/>
    <property type="evidence" value="ECO:0007669"/>
    <property type="project" value="InterPro"/>
</dbReference>
<evidence type="ECO:0000259" key="1">
    <source>
        <dbReference type="PROSITE" id="PS50112"/>
    </source>
</evidence>
<dbReference type="PROSITE" id="PS50112">
    <property type="entry name" value="PAS"/>
    <property type="match status" value="1"/>
</dbReference>
<dbReference type="InterPro" id="IPR000014">
    <property type="entry name" value="PAS"/>
</dbReference>
<gene>
    <name evidence="4" type="ORF">CWI73_02950</name>
</gene>
<evidence type="ECO:0000313" key="4">
    <source>
        <dbReference type="EMBL" id="RUO67832.1"/>
    </source>
</evidence>
<name>A0A432YWZ8_9GAMM</name>
<feature type="domain" description="PAS" evidence="1">
    <location>
        <begin position="10"/>
        <end position="82"/>
    </location>
</feature>
<dbReference type="SMART" id="SM00052">
    <property type="entry name" value="EAL"/>
    <property type="match status" value="1"/>
</dbReference>
<feature type="domain" description="EAL" evidence="2">
    <location>
        <begin position="317"/>
        <end position="570"/>
    </location>
</feature>
<evidence type="ECO:0000313" key="5">
    <source>
        <dbReference type="Proteomes" id="UP000288361"/>
    </source>
</evidence>
<dbReference type="Proteomes" id="UP000288361">
    <property type="component" value="Unassembled WGS sequence"/>
</dbReference>
<dbReference type="InterPro" id="IPR013767">
    <property type="entry name" value="PAS_fold"/>
</dbReference>
<dbReference type="PANTHER" id="PTHR44757">
    <property type="entry name" value="DIGUANYLATE CYCLASE DGCP"/>
    <property type="match status" value="1"/>
</dbReference>
<evidence type="ECO:0008006" key="6">
    <source>
        <dbReference type="Google" id="ProtNLM"/>
    </source>
</evidence>
<organism evidence="4 5">
    <name type="scientific">Idiomarina piscisalsi</name>
    <dbReference type="NCBI Taxonomy" id="1096243"/>
    <lineage>
        <taxon>Bacteria</taxon>
        <taxon>Pseudomonadati</taxon>
        <taxon>Pseudomonadota</taxon>
        <taxon>Gammaproteobacteria</taxon>
        <taxon>Alteromonadales</taxon>
        <taxon>Idiomarinaceae</taxon>
        <taxon>Idiomarina</taxon>
    </lineage>
</organism>
<comment type="caution">
    <text evidence="4">The sequence shown here is derived from an EMBL/GenBank/DDBJ whole genome shotgun (WGS) entry which is preliminary data.</text>
</comment>
<dbReference type="SUPFAM" id="SSF55785">
    <property type="entry name" value="PYP-like sensor domain (PAS domain)"/>
    <property type="match status" value="1"/>
</dbReference>
<evidence type="ECO:0000259" key="2">
    <source>
        <dbReference type="PROSITE" id="PS50883"/>
    </source>
</evidence>
<dbReference type="Pfam" id="PF00990">
    <property type="entry name" value="GGDEF"/>
    <property type="match status" value="1"/>
</dbReference>
<dbReference type="NCBIfam" id="TIGR00254">
    <property type="entry name" value="GGDEF"/>
    <property type="match status" value="1"/>
</dbReference>
<accession>A0A432YWZ8</accession>
<dbReference type="CDD" id="cd00130">
    <property type="entry name" value="PAS"/>
    <property type="match status" value="1"/>
</dbReference>
<dbReference type="CDD" id="cd01949">
    <property type="entry name" value="GGDEF"/>
    <property type="match status" value="1"/>
</dbReference>
<protein>
    <recommendedName>
        <fullName evidence="6">GGDEF domain-containing protein</fullName>
    </recommendedName>
</protein>
<dbReference type="InterPro" id="IPR043128">
    <property type="entry name" value="Rev_trsase/Diguanyl_cyclase"/>
</dbReference>
<dbReference type="PANTHER" id="PTHR44757:SF2">
    <property type="entry name" value="BIOFILM ARCHITECTURE MAINTENANCE PROTEIN MBAA"/>
    <property type="match status" value="1"/>
</dbReference>
<dbReference type="SUPFAM" id="SSF55073">
    <property type="entry name" value="Nucleotide cyclase"/>
    <property type="match status" value="1"/>
</dbReference>
<feature type="domain" description="GGDEF" evidence="3">
    <location>
        <begin position="169"/>
        <end position="308"/>
    </location>
</feature>
<dbReference type="InterPro" id="IPR035965">
    <property type="entry name" value="PAS-like_dom_sf"/>
</dbReference>
<dbReference type="InterPro" id="IPR001633">
    <property type="entry name" value="EAL_dom"/>
</dbReference>
<dbReference type="Gene3D" id="3.30.70.270">
    <property type="match status" value="1"/>
</dbReference>
<dbReference type="InterPro" id="IPR035919">
    <property type="entry name" value="EAL_sf"/>
</dbReference>
<dbReference type="RefSeq" id="WP_126751473.1">
    <property type="nucleotide sequence ID" value="NZ_JBHUMT010000016.1"/>
</dbReference>
<dbReference type="Gene3D" id="3.30.450.20">
    <property type="entry name" value="PAS domain"/>
    <property type="match status" value="1"/>
</dbReference>
<sequence length="570" mass="63482">MTNNRDKQISEARFHKLFDDTQAMSIQGYRVDGSVVYWNAASERIYGYSTSEALGRSLFDLIIPHEMRDEVKQAVAWMFDNEEGIPPARLNLKHKDGSTVPVYSSHTVVSLPNDEPIMFCMDADMRSLEMAEAEVQRLSYYDSLTGLPNRRLILERITSAMRNTSSDTSAAALLIVDIEKFHSINDSLGYSFGDRVLVSCAESLQQFSSSPDDLARLGKDEFALVLPCSTSSLDAVAAEAELMATQILQKLKAPLILDGRSHQLNACIGITLFHCPGILSGDELLRQADIALKMAKRSNTTDISFFDSQMESSVKKRLEISQALNHAVDNDELALALQPQVDQNQNITGFEALLRWHHPKFKTLSPNDFIPIAEANDSIIALGDWVLEKSCQLLVKWGAEKSSESFNISVNVSPVQFRRGDFVQRVKNILKTTGANPKCLCLELTESLIADDIDFIVEQMASLRELGVSISLDDFGTGYASLAYLTRLPLDELKVDRAFVRDLDGHSKGALLTETIISLGRSMNLTVIAEGVETEQQFKRLQNMGCEHFQGYFFGKPSTDIEHYLPSKSL</sequence>
<evidence type="ECO:0000259" key="3">
    <source>
        <dbReference type="PROSITE" id="PS50887"/>
    </source>
</evidence>
<dbReference type="Gene3D" id="3.20.20.450">
    <property type="entry name" value="EAL domain"/>
    <property type="match status" value="1"/>
</dbReference>
<dbReference type="PROSITE" id="PS50887">
    <property type="entry name" value="GGDEF"/>
    <property type="match status" value="1"/>
</dbReference>
<dbReference type="SMART" id="SM00267">
    <property type="entry name" value="GGDEF"/>
    <property type="match status" value="1"/>
</dbReference>
<dbReference type="NCBIfam" id="TIGR00229">
    <property type="entry name" value="sensory_box"/>
    <property type="match status" value="1"/>
</dbReference>
<dbReference type="Pfam" id="PF00989">
    <property type="entry name" value="PAS"/>
    <property type="match status" value="1"/>
</dbReference>
<dbReference type="EMBL" id="PIQA01000001">
    <property type="protein sequence ID" value="RUO67832.1"/>
    <property type="molecule type" value="Genomic_DNA"/>
</dbReference>
<dbReference type="Pfam" id="PF00563">
    <property type="entry name" value="EAL"/>
    <property type="match status" value="1"/>
</dbReference>
<dbReference type="InterPro" id="IPR052155">
    <property type="entry name" value="Biofilm_reg_signaling"/>
</dbReference>
<dbReference type="InterPro" id="IPR000160">
    <property type="entry name" value="GGDEF_dom"/>
</dbReference>